<evidence type="ECO:0008006" key="5">
    <source>
        <dbReference type="Google" id="ProtNLM"/>
    </source>
</evidence>
<keyword evidence="2" id="KW-0732">Signal</keyword>
<protein>
    <recommendedName>
        <fullName evidence="5">RcnB family protein</fullName>
    </recommendedName>
</protein>
<feature type="signal peptide" evidence="2">
    <location>
        <begin position="1"/>
        <end position="26"/>
    </location>
</feature>
<proteinExistence type="predicted"/>
<reference evidence="3 4" key="1">
    <citation type="submission" date="2018-03" db="EMBL/GenBank/DDBJ databases">
        <title>Draft genome sequence of the plant growth promoting rhizobacterium Pseudomonas protegens strain BNJ-SS-45 isolated from wheat (Triticum aestivum) rhizosphere.</title>
        <authorList>
            <person name="Bajpai A."/>
            <person name="Shende K."/>
            <person name="Meena N."/>
            <person name="Upadhyayula S.R."/>
            <person name="Suravajhala P."/>
            <person name="Medicherla K.M."/>
            <person name="Johri B.N."/>
        </authorList>
    </citation>
    <scope>NUCLEOTIDE SEQUENCE [LARGE SCALE GENOMIC DNA]</scope>
    <source>
        <strain evidence="3 4">BNJ-SS-45</strain>
    </source>
</reference>
<accession>A0A2T6GJT2</accession>
<dbReference type="NCBIfam" id="NF040487">
    <property type="entry name" value="T3SS_CigR_fam"/>
    <property type="match status" value="1"/>
</dbReference>
<evidence type="ECO:0000313" key="3">
    <source>
        <dbReference type="EMBL" id="PUA44403.1"/>
    </source>
</evidence>
<organism evidence="3 4">
    <name type="scientific">Pseudomonas protegens</name>
    <dbReference type="NCBI Taxonomy" id="380021"/>
    <lineage>
        <taxon>Bacteria</taxon>
        <taxon>Pseudomonadati</taxon>
        <taxon>Pseudomonadota</taxon>
        <taxon>Gammaproteobacteria</taxon>
        <taxon>Pseudomonadales</taxon>
        <taxon>Pseudomonadaceae</taxon>
        <taxon>Pseudomonas</taxon>
    </lineage>
</organism>
<dbReference type="AlphaFoldDB" id="A0A2T6GJT2"/>
<dbReference type="InterPro" id="IPR024572">
    <property type="entry name" value="RcnB"/>
</dbReference>
<sequence length="151" mass="16679">MKMPKRLIAGAVVLLLGASPLLHVMADERGDHGHGDDRGGPPPGHWDNRGNEHRGPDNDRRGGPPRDFGPVRQTIHDNRGYFVRGAPPPPGIRLVRGQPLPRGYYGERLDGRALSRLPVYPGYEWRRMGGDIFLMAVGTGIVYEILDGVLY</sequence>
<evidence type="ECO:0000256" key="2">
    <source>
        <dbReference type="SAM" id="SignalP"/>
    </source>
</evidence>
<dbReference type="Gene3D" id="3.10.450.160">
    <property type="entry name" value="inner membrane protein cigr"/>
    <property type="match status" value="1"/>
</dbReference>
<dbReference type="Pfam" id="PF11776">
    <property type="entry name" value="RcnB"/>
    <property type="match status" value="1"/>
</dbReference>
<feature type="compositionally biased region" description="Basic and acidic residues" evidence="1">
    <location>
        <begin position="46"/>
        <end position="64"/>
    </location>
</feature>
<name>A0A2T6GJT2_9PSED</name>
<feature type="region of interest" description="Disordered" evidence="1">
    <location>
        <begin position="27"/>
        <end position="71"/>
    </location>
</feature>
<dbReference type="Proteomes" id="UP000244178">
    <property type="component" value="Unassembled WGS sequence"/>
</dbReference>
<evidence type="ECO:0000313" key="4">
    <source>
        <dbReference type="Proteomes" id="UP000244178"/>
    </source>
</evidence>
<dbReference type="EMBL" id="PYJM01000003">
    <property type="protein sequence ID" value="PUA44403.1"/>
    <property type="molecule type" value="Genomic_DNA"/>
</dbReference>
<evidence type="ECO:0000256" key="1">
    <source>
        <dbReference type="SAM" id="MobiDB-lite"/>
    </source>
</evidence>
<dbReference type="RefSeq" id="WP_060842060.1">
    <property type="nucleotide sequence ID" value="NZ_PIZE01000003.1"/>
</dbReference>
<comment type="caution">
    <text evidence="3">The sequence shown here is derived from an EMBL/GenBank/DDBJ whole genome shotgun (WGS) entry which is preliminary data.</text>
</comment>
<feature type="chain" id="PRO_5015539262" description="RcnB family protein" evidence="2">
    <location>
        <begin position="27"/>
        <end position="151"/>
    </location>
</feature>
<gene>
    <name evidence="3" type="ORF">C5U62_13485</name>
</gene>
<feature type="compositionally biased region" description="Basic and acidic residues" evidence="1">
    <location>
        <begin position="27"/>
        <end position="39"/>
    </location>
</feature>